<dbReference type="Proteomes" id="UP001160148">
    <property type="component" value="Unassembled WGS sequence"/>
</dbReference>
<feature type="domain" description="Reverse transcriptase" evidence="1">
    <location>
        <begin position="258"/>
        <end position="543"/>
    </location>
</feature>
<evidence type="ECO:0000313" key="3">
    <source>
        <dbReference type="Proteomes" id="UP001160148"/>
    </source>
</evidence>
<dbReference type="InterPro" id="IPR043502">
    <property type="entry name" value="DNA/RNA_pol_sf"/>
</dbReference>
<name>A0AAV0WP32_9HEMI</name>
<dbReference type="Pfam" id="PF00078">
    <property type="entry name" value="RVT_1"/>
    <property type="match status" value="1"/>
</dbReference>
<dbReference type="InterPro" id="IPR000477">
    <property type="entry name" value="RT_dom"/>
</dbReference>
<dbReference type="PANTHER" id="PTHR33332">
    <property type="entry name" value="REVERSE TRANSCRIPTASE DOMAIN-CONTAINING PROTEIN"/>
    <property type="match status" value="1"/>
</dbReference>
<keyword evidence="3" id="KW-1185">Reference proteome</keyword>
<dbReference type="PROSITE" id="PS50878">
    <property type="entry name" value="RT_POL"/>
    <property type="match status" value="1"/>
</dbReference>
<dbReference type="SUPFAM" id="SSF56672">
    <property type="entry name" value="DNA/RNA polymerases"/>
    <property type="match status" value="1"/>
</dbReference>
<accession>A0AAV0WP32</accession>
<dbReference type="EMBL" id="CARXXK010000002">
    <property type="protein sequence ID" value="CAI6357814.1"/>
    <property type="molecule type" value="Genomic_DNA"/>
</dbReference>
<protein>
    <recommendedName>
        <fullName evidence="1">Reverse transcriptase domain-containing protein</fullName>
    </recommendedName>
</protein>
<comment type="caution">
    <text evidence="2">The sequence shown here is derived from an EMBL/GenBank/DDBJ whole genome shotgun (WGS) entry which is preliminary data.</text>
</comment>
<evidence type="ECO:0000259" key="1">
    <source>
        <dbReference type="PROSITE" id="PS50878"/>
    </source>
</evidence>
<sequence>MINEKWETILNESDVDICAFKFHNLLNNYIINSSTQKEKNISSNKRKIKPWITDGLIKSIRKRDKLGKSIKNRPNDIHFLNYYKRYKNKLCTLIRNAKNDYYRNRVLNINTGDNNNNNSATKQVWNIIGEVINKNVKSNKPISQIIHENQLINVNTDTNKCVNILNNYFASVGEKIAGQIQSDNEIPNIINSTINNTENRDSFNNDNLHYLNFTEKDILLIIKLLKKGTSPGFDNISSNTLLQIADHIISPITYLINLSFSKGIFPHIYKKSIIIPIYKTGDVRELQNYRPISLVSAIAKVIEKCAKLQLHRFITDKNALSDNQYGFRDNVGCQNAIASLSNLIYESLDRGKKCLCIYLDIAKAFDSISHDLLLRKLKIIIGNNNFWYWFKSYLLNRPQTTEINGILSDSCTAKFGIPQGTVLGPILFSIYVNDLLNLDIGGKILAFADDTALFFEADTWTEVEKSANKGLTVVSKWYTNNSLMLNKKKSVFIPFALSSLNLPDRIIIHFHNNKCKNMNIINECNNCYRIARVSSYKYLGVIFDEKLKWKPHIDMLILRLRKCYYIFKELRSILDIPSLKMVYFALVQSVLMYGIIVWGSAYKNVLEPLNVTHRTLVRVIMKNTYNSEINTNTIFQKLKILSLEQLYNKTSILKIYMNKSVYESLNMYKTRGMINGNLNLIKHNTSLMSNYYINRGINLFNRLPTNLKLIDNDVKFKKMLKNMYTQSFENLI</sequence>
<evidence type="ECO:0000313" key="2">
    <source>
        <dbReference type="EMBL" id="CAI6357814.1"/>
    </source>
</evidence>
<proteinExistence type="predicted"/>
<organism evidence="2 3">
    <name type="scientific">Macrosiphum euphorbiae</name>
    <name type="common">potato aphid</name>
    <dbReference type="NCBI Taxonomy" id="13131"/>
    <lineage>
        <taxon>Eukaryota</taxon>
        <taxon>Metazoa</taxon>
        <taxon>Ecdysozoa</taxon>
        <taxon>Arthropoda</taxon>
        <taxon>Hexapoda</taxon>
        <taxon>Insecta</taxon>
        <taxon>Pterygota</taxon>
        <taxon>Neoptera</taxon>
        <taxon>Paraneoptera</taxon>
        <taxon>Hemiptera</taxon>
        <taxon>Sternorrhyncha</taxon>
        <taxon>Aphidomorpha</taxon>
        <taxon>Aphidoidea</taxon>
        <taxon>Aphididae</taxon>
        <taxon>Macrosiphini</taxon>
        <taxon>Macrosiphum</taxon>
    </lineage>
</organism>
<gene>
    <name evidence="2" type="ORF">MEUPH1_LOCUS13402</name>
</gene>
<reference evidence="2 3" key="1">
    <citation type="submission" date="2023-01" db="EMBL/GenBank/DDBJ databases">
        <authorList>
            <person name="Whitehead M."/>
        </authorList>
    </citation>
    <scope>NUCLEOTIDE SEQUENCE [LARGE SCALE GENOMIC DNA]</scope>
</reference>
<dbReference type="GO" id="GO:0071897">
    <property type="term" value="P:DNA biosynthetic process"/>
    <property type="evidence" value="ECO:0007669"/>
    <property type="project" value="UniProtKB-ARBA"/>
</dbReference>
<dbReference type="CDD" id="cd01650">
    <property type="entry name" value="RT_nLTR_like"/>
    <property type="match status" value="1"/>
</dbReference>
<dbReference type="AlphaFoldDB" id="A0AAV0WP32"/>